<sequence>MAQCLLSIVDDRLRDSLVRELFKRSG</sequence>
<accession>A0A9P7RGR7</accession>
<gene>
    <name evidence="1" type="ORF">JMJ77_004599</name>
</gene>
<dbReference type="AlphaFoldDB" id="A0A9P7RGR7"/>
<proteinExistence type="predicted"/>
<evidence type="ECO:0000313" key="2">
    <source>
        <dbReference type="Proteomes" id="UP000699042"/>
    </source>
</evidence>
<comment type="caution">
    <text evidence="1">The sequence shown here is derived from an EMBL/GenBank/DDBJ whole genome shotgun (WGS) entry which is preliminary data.</text>
</comment>
<dbReference type="Proteomes" id="UP000699042">
    <property type="component" value="Unassembled WGS sequence"/>
</dbReference>
<keyword evidence="2" id="KW-1185">Reference proteome</keyword>
<dbReference type="EMBL" id="JAESDN010000001">
    <property type="protein sequence ID" value="KAG7057209.1"/>
    <property type="molecule type" value="Genomic_DNA"/>
</dbReference>
<evidence type="ECO:0000313" key="1">
    <source>
        <dbReference type="EMBL" id="KAG7057209.1"/>
    </source>
</evidence>
<organism evidence="1 2">
    <name type="scientific">Colletotrichum scovillei</name>
    <dbReference type="NCBI Taxonomy" id="1209932"/>
    <lineage>
        <taxon>Eukaryota</taxon>
        <taxon>Fungi</taxon>
        <taxon>Dikarya</taxon>
        <taxon>Ascomycota</taxon>
        <taxon>Pezizomycotina</taxon>
        <taxon>Sordariomycetes</taxon>
        <taxon>Hypocreomycetidae</taxon>
        <taxon>Glomerellales</taxon>
        <taxon>Glomerellaceae</taxon>
        <taxon>Colletotrichum</taxon>
        <taxon>Colletotrichum acutatum species complex</taxon>
    </lineage>
</organism>
<protein>
    <submittedName>
        <fullName evidence="1">Uncharacterized protein</fullName>
    </submittedName>
</protein>
<name>A0A9P7RGR7_9PEZI</name>
<reference evidence="1" key="1">
    <citation type="submission" date="2021-05" db="EMBL/GenBank/DDBJ databases">
        <title>Comparative genomics of three Colletotrichum scovillei strains and genetic complementation revealed genes involved fungal growth and virulence on chili pepper.</title>
        <authorList>
            <person name="Hsieh D.-K."/>
            <person name="Chuang S.-C."/>
            <person name="Chen C.-Y."/>
            <person name="Chao Y.-T."/>
            <person name="Lu M.-Y.J."/>
            <person name="Lee M.-H."/>
            <person name="Shih M.-C."/>
        </authorList>
    </citation>
    <scope>NUCLEOTIDE SEQUENCE</scope>
    <source>
        <strain evidence="1">Coll-153</strain>
    </source>
</reference>